<comment type="caution">
    <text evidence="3">The sequence shown here is derived from an EMBL/GenBank/DDBJ whole genome shotgun (WGS) entry which is preliminary data.</text>
</comment>
<proteinExistence type="inferred from homology"/>
<dbReference type="InterPro" id="IPR037171">
    <property type="entry name" value="NagB/RpiA_transferase-like"/>
</dbReference>
<dbReference type="InterPro" id="IPR022823">
    <property type="entry name" value="LutC"/>
</dbReference>
<dbReference type="InterPro" id="IPR003741">
    <property type="entry name" value="LUD_dom"/>
</dbReference>
<comment type="similarity">
    <text evidence="1">Belongs to the LutC/YkgG family.</text>
</comment>
<evidence type="ECO:0000256" key="1">
    <source>
        <dbReference type="HAMAP-Rule" id="MF_02104"/>
    </source>
</evidence>
<dbReference type="EMBL" id="LNNH01000019">
    <property type="protein sequence ID" value="KWW20004.1"/>
    <property type="molecule type" value="Genomic_DNA"/>
</dbReference>
<name>A0A120GPQ3_9BACI</name>
<dbReference type="Pfam" id="PF02589">
    <property type="entry name" value="LUD_dom"/>
    <property type="match status" value="1"/>
</dbReference>
<dbReference type="InterPro" id="IPR024185">
    <property type="entry name" value="FTHF_cligase-like_sf"/>
</dbReference>
<dbReference type="Gene3D" id="3.40.50.10420">
    <property type="entry name" value="NagB/RpiA/CoA transferase-like"/>
    <property type="match status" value="1"/>
</dbReference>
<sequence>MKGTIHNEGTFLANIAKNLGRPLITEGISPPVWKNAPQREVLKHATPNDLVEELQEQCKRVHTDFHLTDTTQVKHRLNQVIEQLGNGPLIIPNDDRFSEYELDELLLEKDTFVWDHHAGRKNIEKAERANIGITFSEMTLAESATVVLFSSKDHGRSISFLPSCHISIIPKSTIIARMTQAAAAIRSKVARGEVVPSCINFITGPSNSADIEMDLVVGVHGPIKAVYIVIEDK</sequence>
<gene>
    <name evidence="1" type="primary">lutC</name>
    <name evidence="3" type="ORF">AS888_06160</name>
</gene>
<dbReference type="GO" id="GO:0006089">
    <property type="term" value="P:lactate metabolic process"/>
    <property type="evidence" value="ECO:0007669"/>
    <property type="project" value="UniProtKB-UniRule"/>
</dbReference>
<comment type="function">
    <text evidence="1">Is involved in L-lactate degradation and allows cells to grow with lactate as the sole carbon source.</text>
</comment>
<dbReference type="Proteomes" id="UP000064189">
    <property type="component" value="Unassembled WGS sequence"/>
</dbReference>
<organism evidence="3 4">
    <name type="scientific">Peribacillus simplex</name>
    <dbReference type="NCBI Taxonomy" id="1478"/>
    <lineage>
        <taxon>Bacteria</taxon>
        <taxon>Bacillati</taxon>
        <taxon>Bacillota</taxon>
        <taxon>Bacilli</taxon>
        <taxon>Bacillales</taxon>
        <taxon>Bacillaceae</taxon>
        <taxon>Peribacillus</taxon>
    </lineage>
</organism>
<dbReference type="PANTHER" id="PTHR43682:SF1">
    <property type="entry name" value="LACTATE UTILIZATION PROTEIN C"/>
    <property type="match status" value="1"/>
</dbReference>
<evidence type="ECO:0000313" key="4">
    <source>
        <dbReference type="Proteomes" id="UP000064189"/>
    </source>
</evidence>
<evidence type="ECO:0000259" key="2">
    <source>
        <dbReference type="Pfam" id="PF02589"/>
    </source>
</evidence>
<dbReference type="AlphaFoldDB" id="A0A120GPQ3"/>
<dbReference type="SUPFAM" id="SSF100950">
    <property type="entry name" value="NagB/RpiA/CoA transferase-like"/>
    <property type="match status" value="1"/>
</dbReference>
<dbReference type="PANTHER" id="PTHR43682">
    <property type="entry name" value="LACTATE UTILIZATION PROTEIN C"/>
    <property type="match status" value="1"/>
</dbReference>
<keyword evidence="4" id="KW-1185">Reference proteome</keyword>
<accession>A0A120GPQ3</accession>
<protein>
    <recommendedName>
        <fullName evidence="1">Lactate utilization protein C</fullName>
    </recommendedName>
</protein>
<feature type="domain" description="LUD" evidence="2">
    <location>
        <begin position="51"/>
        <end position="230"/>
    </location>
</feature>
<dbReference type="HAMAP" id="MF_02104">
    <property type="entry name" value="LutC"/>
    <property type="match status" value="1"/>
</dbReference>
<evidence type="ECO:0000313" key="3">
    <source>
        <dbReference type="EMBL" id="KWW20004.1"/>
    </source>
</evidence>
<reference evidence="3 4" key="1">
    <citation type="submission" date="2015-11" db="EMBL/GenBank/DDBJ databases">
        <title>Genome Sequence of Bacillus simplex strain VanAntwerpen2.</title>
        <authorList>
            <person name="Couger M.B."/>
        </authorList>
    </citation>
    <scope>NUCLEOTIDE SEQUENCE [LARGE SCALE GENOMIC DNA]</scope>
    <source>
        <strain evidence="3 4">VanAntwerpen02</strain>
    </source>
</reference>